<feature type="transmembrane region" description="Helical" evidence="9">
    <location>
        <begin position="97"/>
        <end position="120"/>
    </location>
</feature>
<evidence type="ECO:0000256" key="8">
    <source>
        <dbReference type="SAM" id="MobiDB-lite"/>
    </source>
</evidence>
<dbReference type="KEGG" id="cga:Celgi_1860"/>
<name>F8A712_CELGA</name>
<evidence type="ECO:0000256" key="5">
    <source>
        <dbReference type="ARBA" id="ARBA00022692"/>
    </source>
</evidence>
<keyword evidence="6 9" id="KW-1133">Transmembrane helix</keyword>
<feature type="transmembrane region" description="Helical" evidence="9">
    <location>
        <begin position="291"/>
        <end position="317"/>
    </location>
</feature>
<dbReference type="AlphaFoldDB" id="F8A712"/>
<organism evidence="10 11">
    <name type="scientific">Cellulomonas gilvus (strain ATCC 13127 / NRRL B-14078)</name>
    <name type="common">Cellvibrio gilvus</name>
    <dbReference type="NCBI Taxonomy" id="593907"/>
    <lineage>
        <taxon>Bacteria</taxon>
        <taxon>Bacillati</taxon>
        <taxon>Actinomycetota</taxon>
        <taxon>Actinomycetes</taxon>
        <taxon>Micrococcales</taxon>
        <taxon>Cellulomonadaceae</taxon>
        <taxon>Cellulomonas</taxon>
    </lineage>
</organism>
<gene>
    <name evidence="10" type="ordered locus">Celgi_1860</name>
</gene>
<dbReference type="HOGENOM" id="CLU_031275_3_2_11"/>
<dbReference type="Pfam" id="PF01594">
    <property type="entry name" value="AI-2E_transport"/>
    <property type="match status" value="1"/>
</dbReference>
<evidence type="ECO:0000256" key="7">
    <source>
        <dbReference type="ARBA" id="ARBA00023136"/>
    </source>
</evidence>
<protein>
    <recommendedName>
        <fullName evidence="12">AI-2E family transporter</fullName>
    </recommendedName>
</protein>
<feature type="transmembrane region" description="Helical" evidence="9">
    <location>
        <begin position="337"/>
        <end position="370"/>
    </location>
</feature>
<evidence type="ECO:0008006" key="12">
    <source>
        <dbReference type="Google" id="ProtNLM"/>
    </source>
</evidence>
<feature type="transmembrane region" description="Helical" evidence="9">
    <location>
        <begin position="256"/>
        <end position="284"/>
    </location>
</feature>
<feature type="transmembrane region" description="Helical" evidence="9">
    <location>
        <begin position="184"/>
        <end position="206"/>
    </location>
</feature>
<evidence type="ECO:0000256" key="3">
    <source>
        <dbReference type="ARBA" id="ARBA00022448"/>
    </source>
</evidence>
<evidence type="ECO:0000313" key="11">
    <source>
        <dbReference type="Proteomes" id="UP000000485"/>
    </source>
</evidence>
<evidence type="ECO:0000256" key="1">
    <source>
        <dbReference type="ARBA" id="ARBA00004651"/>
    </source>
</evidence>
<reference evidence="11" key="1">
    <citation type="submission" date="2011-04" db="EMBL/GenBank/DDBJ databases">
        <title>Complete sequence of Cellvibrio gilvus ATCC 13127.</title>
        <authorList>
            <person name="Lucas S."/>
            <person name="Han J."/>
            <person name="Lapidus A."/>
            <person name="Cheng J.-F."/>
            <person name="Goodwin L."/>
            <person name="Pitluck S."/>
            <person name="Peters L."/>
            <person name="Munk A."/>
            <person name="Detter J.C."/>
            <person name="Han C."/>
            <person name="Tapia R."/>
            <person name="Land M."/>
            <person name="Hauser L."/>
            <person name="Kyrpides N."/>
            <person name="Ivanova N."/>
            <person name="Ovchinnikova G."/>
            <person name="Pagani I."/>
            <person name="Mead D."/>
            <person name="Brumm P."/>
            <person name="Woyke T."/>
        </authorList>
    </citation>
    <scope>NUCLEOTIDE SEQUENCE [LARGE SCALE GENOMIC DNA]</scope>
    <source>
        <strain evidence="11">ATCC 13127 / NRRL B-14078</strain>
    </source>
</reference>
<evidence type="ECO:0000256" key="4">
    <source>
        <dbReference type="ARBA" id="ARBA00022475"/>
    </source>
</evidence>
<dbReference type="GO" id="GO:0055085">
    <property type="term" value="P:transmembrane transport"/>
    <property type="evidence" value="ECO:0007669"/>
    <property type="project" value="TreeGrafter"/>
</dbReference>
<accession>F8A712</accession>
<feature type="transmembrane region" description="Helical" evidence="9">
    <location>
        <begin position="68"/>
        <end position="90"/>
    </location>
</feature>
<dbReference type="eggNOG" id="COG0628">
    <property type="taxonomic scope" value="Bacteria"/>
</dbReference>
<keyword evidence="3" id="KW-0813">Transport</keyword>
<keyword evidence="7 9" id="KW-0472">Membrane</keyword>
<comment type="similarity">
    <text evidence="2">Belongs to the autoinducer-2 exporter (AI-2E) (TC 2.A.86) family.</text>
</comment>
<dbReference type="OrthoDB" id="9784366at2"/>
<keyword evidence="11" id="KW-1185">Reference proteome</keyword>
<keyword evidence="4" id="KW-1003">Cell membrane</keyword>
<dbReference type="InterPro" id="IPR002549">
    <property type="entry name" value="AI-2E-like"/>
</dbReference>
<sequence>MTDAGERTAAPYVPPPRRVAGARRTPAGPTPEHDAPQWLRMFAGVSWRLIVCVIAVGLVFYATAQVQLLFIAVFLGLVFTAVLRPLVNLLGKVLPRFVATAVAILAGFVFFAGLLTYVGISVANEWEDLSVQFSDGLTQITDFLESGKLPFTITSEQIASWIGDAQQWVQDHAGDLVGQAAASAGSVVEVFTALALAIFCTVFFLARGEEMWTWFVNQLPARVRQSWVDAGGAGWYTFSGYTRGTVIIAVTDGMLAFAFLMVLGVPLAAPLAVLVFIGAFIPLIGAPSAMVIAMVVALAANGFWSAVTVGVGIALIGQFEGHVLQPLVMGKQVSIHPVVVALAVTTGTLTAGILGAVVSVPLVAVAWAVFSHLRTVDPPMGADAVDDEVKPVDEVAHVEDGGATT</sequence>
<feature type="region of interest" description="Disordered" evidence="8">
    <location>
        <begin position="1"/>
        <end position="32"/>
    </location>
</feature>
<evidence type="ECO:0000313" key="10">
    <source>
        <dbReference type="EMBL" id="AEI12366.1"/>
    </source>
</evidence>
<feature type="compositionally biased region" description="Low complexity" evidence="8">
    <location>
        <begin position="18"/>
        <end position="27"/>
    </location>
</feature>
<evidence type="ECO:0000256" key="9">
    <source>
        <dbReference type="SAM" id="Phobius"/>
    </source>
</evidence>
<evidence type="ECO:0000256" key="2">
    <source>
        <dbReference type="ARBA" id="ARBA00009773"/>
    </source>
</evidence>
<dbReference type="Proteomes" id="UP000000485">
    <property type="component" value="Chromosome"/>
</dbReference>
<evidence type="ECO:0000256" key="6">
    <source>
        <dbReference type="ARBA" id="ARBA00022989"/>
    </source>
</evidence>
<dbReference type="GO" id="GO:0005886">
    <property type="term" value="C:plasma membrane"/>
    <property type="evidence" value="ECO:0007669"/>
    <property type="project" value="UniProtKB-SubCell"/>
</dbReference>
<proteinExistence type="inferred from homology"/>
<dbReference type="PANTHER" id="PTHR21716:SF53">
    <property type="entry name" value="PERMEASE PERM-RELATED"/>
    <property type="match status" value="1"/>
</dbReference>
<feature type="transmembrane region" description="Helical" evidence="9">
    <location>
        <begin position="45"/>
        <end position="62"/>
    </location>
</feature>
<dbReference type="PANTHER" id="PTHR21716">
    <property type="entry name" value="TRANSMEMBRANE PROTEIN"/>
    <property type="match status" value="1"/>
</dbReference>
<comment type="subcellular location">
    <subcellularLocation>
        <location evidence="1">Cell membrane</location>
        <topology evidence="1">Multi-pass membrane protein</topology>
    </subcellularLocation>
</comment>
<dbReference type="RefSeq" id="WP_013883885.1">
    <property type="nucleotide sequence ID" value="NC_015671.1"/>
</dbReference>
<dbReference type="EMBL" id="CP002665">
    <property type="protein sequence ID" value="AEI12366.1"/>
    <property type="molecule type" value="Genomic_DNA"/>
</dbReference>
<keyword evidence="5 9" id="KW-0812">Transmembrane</keyword>